<proteinExistence type="predicted"/>
<dbReference type="Proteomes" id="UP000233556">
    <property type="component" value="Unassembled WGS sequence"/>
</dbReference>
<gene>
    <name evidence="1" type="ORF">llap_2935</name>
</gene>
<reference evidence="2" key="1">
    <citation type="submission" date="2017-11" db="EMBL/GenBank/DDBJ databases">
        <authorList>
            <person name="Lima N.C."/>
            <person name="Parody-Merino A.M."/>
            <person name="Battley P.F."/>
            <person name="Fidler A.E."/>
            <person name="Prosdocimi F."/>
        </authorList>
    </citation>
    <scope>NUCLEOTIDE SEQUENCE [LARGE SCALE GENOMIC DNA]</scope>
</reference>
<protein>
    <submittedName>
        <fullName evidence="1">Uncharacterized protein</fullName>
    </submittedName>
</protein>
<evidence type="ECO:0000313" key="1">
    <source>
        <dbReference type="EMBL" id="PKU46776.1"/>
    </source>
</evidence>
<sequence>MNLMKLKAAKFKVLNVGRGNLQYQYSLGDEWIESSATEKDFGILVEEKLDISWQCALAAQKTSRILGCITRSRLDSHNSLSLSSLGEMLQPSDHLHCPLLDLFQQIDVLPVLRTTELYTVLQVLLLRAALQPFSAQPVFVPGIALTQVQDLALGLVELHEVHMGPPHILHIDSKIEYTLGKFVDDTKLSGEVDTYEGRDAIQRDLDKLE</sequence>
<dbReference type="OrthoDB" id="73680at2759"/>
<reference evidence="2" key="2">
    <citation type="submission" date="2017-12" db="EMBL/GenBank/DDBJ databases">
        <title>Genome sequence of the Bar-tailed Godwit (Limosa lapponica baueri).</title>
        <authorList>
            <person name="Lima N.C.B."/>
            <person name="Parody-Merino A.M."/>
            <person name="Battley P.F."/>
            <person name="Fidler A.E."/>
            <person name="Prosdocimi F."/>
        </authorList>
    </citation>
    <scope>NUCLEOTIDE SEQUENCE [LARGE SCALE GENOMIC DNA]</scope>
</reference>
<accession>A0A2I0UL44</accession>
<dbReference type="AlphaFoldDB" id="A0A2I0UL44"/>
<name>A0A2I0UL44_LIMLA</name>
<keyword evidence="2" id="KW-1185">Reference proteome</keyword>
<dbReference type="PANTHER" id="PTHR33332">
    <property type="entry name" value="REVERSE TRANSCRIPTASE DOMAIN-CONTAINING PROTEIN"/>
    <property type="match status" value="1"/>
</dbReference>
<organism evidence="1 2">
    <name type="scientific">Limosa lapponica baueri</name>
    <dbReference type="NCBI Taxonomy" id="1758121"/>
    <lineage>
        <taxon>Eukaryota</taxon>
        <taxon>Metazoa</taxon>
        <taxon>Chordata</taxon>
        <taxon>Craniata</taxon>
        <taxon>Vertebrata</taxon>
        <taxon>Euteleostomi</taxon>
        <taxon>Archelosauria</taxon>
        <taxon>Archosauria</taxon>
        <taxon>Dinosauria</taxon>
        <taxon>Saurischia</taxon>
        <taxon>Theropoda</taxon>
        <taxon>Coelurosauria</taxon>
        <taxon>Aves</taxon>
        <taxon>Neognathae</taxon>
        <taxon>Neoaves</taxon>
        <taxon>Charadriiformes</taxon>
        <taxon>Scolopacidae</taxon>
        <taxon>Limosa</taxon>
    </lineage>
</organism>
<evidence type="ECO:0000313" key="2">
    <source>
        <dbReference type="Proteomes" id="UP000233556"/>
    </source>
</evidence>
<dbReference type="EMBL" id="KZ505698">
    <property type="protein sequence ID" value="PKU46776.1"/>
    <property type="molecule type" value="Genomic_DNA"/>
</dbReference>